<organism evidence="1 2">
    <name type="scientific">Winogradskya humida</name>
    <dbReference type="NCBI Taxonomy" id="113566"/>
    <lineage>
        <taxon>Bacteria</taxon>
        <taxon>Bacillati</taxon>
        <taxon>Actinomycetota</taxon>
        <taxon>Actinomycetes</taxon>
        <taxon>Micromonosporales</taxon>
        <taxon>Micromonosporaceae</taxon>
        <taxon>Winogradskya</taxon>
    </lineage>
</organism>
<comment type="caution">
    <text evidence="1">The sequence shown here is derived from an EMBL/GenBank/DDBJ whole genome shotgun (WGS) entry which is preliminary data.</text>
</comment>
<evidence type="ECO:0000313" key="1">
    <source>
        <dbReference type="EMBL" id="GIE23635.1"/>
    </source>
</evidence>
<protein>
    <submittedName>
        <fullName evidence="1">Uncharacterized protein</fullName>
    </submittedName>
</protein>
<dbReference type="Proteomes" id="UP000603200">
    <property type="component" value="Unassembled WGS sequence"/>
</dbReference>
<proteinExistence type="predicted"/>
<dbReference type="EMBL" id="BOMN01000093">
    <property type="protein sequence ID" value="GIE23635.1"/>
    <property type="molecule type" value="Genomic_DNA"/>
</dbReference>
<name>A0ABQ3ZYF6_9ACTN</name>
<accession>A0ABQ3ZYF6</accession>
<evidence type="ECO:0000313" key="2">
    <source>
        <dbReference type="Proteomes" id="UP000603200"/>
    </source>
</evidence>
<dbReference type="RefSeq" id="WP_203840690.1">
    <property type="nucleotide sequence ID" value="NZ_BAAATV010000013.1"/>
</dbReference>
<reference evidence="1 2" key="1">
    <citation type="submission" date="2021-01" db="EMBL/GenBank/DDBJ databases">
        <title>Whole genome shotgun sequence of Actinoplanes humidus NBRC 14915.</title>
        <authorList>
            <person name="Komaki H."/>
            <person name="Tamura T."/>
        </authorList>
    </citation>
    <scope>NUCLEOTIDE SEQUENCE [LARGE SCALE GENOMIC DNA]</scope>
    <source>
        <strain evidence="1 2">NBRC 14915</strain>
    </source>
</reference>
<sequence length="133" mass="14015">MALGSDRAACAAELREAMRAQLDTLDPPAGSNVDLPAVSSNFDALGDGVFRILTQGAETVSERALDPAFWDFISALRTEVEALRAFNASLLNAFINWAPATPSSTVTFRNTVAALVAPGPTPDAPTQLNGKIR</sequence>
<gene>
    <name evidence="1" type="ORF">Ahu01nite_067370</name>
</gene>
<keyword evidence="2" id="KW-1185">Reference proteome</keyword>